<organism evidence="3 4">
    <name type="scientific">Brachionus calyciflorus</name>
    <dbReference type="NCBI Taxonomy" id="104777"/>
    <lineage>
        <taxon>Eukaryota</taxon>
        <taxon>Metazoa</taxon>
        <taxon>Spiralia</taxon>
        <taxon>Gnathifera</taxon>
        <taxon>Rotifera</taxon>
        <taxon>Eurotatoria</taxon>
        <taxon>Monogononta</taxon>
        <taxon>Pseudotrocha</taxon>
        <taxon>Ploima</taxon>
        <taxon>Brachionidae</taxon>
        <taxon>Brachionus</taxon>
    </lineage>
</organism>
<comment type="caution">
    <text evidence="3">The sequence shown here is derived from an EMBL/GenBank/DDBJ whole genome shotgun (WGS) entry which is preliminary data.</text>
</comment>
<sequence>MENDQVNGNKPSWAEAVAKPGQPPVSEKQMDMCISIMIDGKDRERRSKNVLIFGIEQSEKVEIRDRYVEDREKVDKKFSDLRIQSDKIVSIKRFREKPNSTYIPPILVELQSERDRTSVLSVAKQLRGYPQYSKVYINPDLTDAERKLDKELRIQRNIKNDEERANGTGHLFRWGIRGYVLKSSNIYNTEIIDASVIKQFLGNKIKSDENNTSNSKATKNKSEKYLSKNLKCFYSNPTSLCNKLDEMYARIEISKPDILFFTETWFNENTPNQLEGYNLFNRNRSYGIHGGVCIYTANYLNVFECCDEPFINRELEQLWCMLKTGNETFLLGKLYDEKKITGVLLCGDFNFPLIKWDENFSPSCQNNMPESPERKFIESLNDCFFYQNVNFPTFFNHDNKPTNVLDLIITESDLRIGEIKTSAPLGASRNGHSVLEWILNLNSAENKKVFSKSKIKNGIVSMRIDDSICTDREIIAENFNTFFTSVFNTEKDSGLSDPELESRTCKSFEIDGNVAFSPGRISKILSSLKSDKSTGPDDMNPYFL</sequence>
<accession>A0A814D1D4</accession>
<evidence type="ECO:0000259" key="2">
    <source>
        <dbReference type="Pfam" id="PF03372"/>
    </source>
</evidence>
<keyword evidence="4" id="KW-1185">Reference proteome</keyword>
<dbReference type="Gene3D" id="3.60.10.10">
    <property type="entry name" value="Endonuclease/exonuclease/phosphatase"/>
    <property type="match status" value="1"/>
</dbReference>
<evidence type="ECO:0000313" key="4">
    <source>
        <dbReference type="Proteomes" id="UP000663879"/>
    </source>
</evidence>
<proteinExistence type="predicted"/>
<dbReference type="GO" id="GO:0003824">
    <property type="term" value="F:catalytic activity"/>
    <property type="evidence" value="ECO:0007669"/>
    <property type="project" value="InterPro"/>
</dbReference>
<evidence type="ECO:0000313" key="3">
    <source>
        <dbReference type="EMBL" id="CAF0947965.1"/>
    </source>
</evidence>
<dbReference type="InterPro" id="IPR036691">
    <property type="entry name" value="Endo/exonu/phosph_ase_sf"/>
</dbReference>
<dbReference type="InterPro" id="IPR005135">
    <property type="entry name" value="Endo/exonuclease/phosphatase"/>
</dbReference>
<dbReference type="AlphaFoldDB" id="A0A814D1D4"/>
<feature type="region of interest" description="Disordered" evidence="1">
    <location>
        <begin position="1"/>
        <end position="26"/>
    </location>
</feature>
<gene>
    <name evidence="3" type="ORF">OXX778_LOCUS13790</name>
</gene>
<feature type="domain" description="Endonuclease/exonuclease/phosphatase" evidence="2">
    <location>
        <begin position="229"/>
        <end position="426"/>
    </location>
</feature>
<dbReference type="EMBL" id="CAJNOC010002716">
    <property type="protein sequence ID" value="CAF0947965.1"/>
    <property type="molecule type" value="Genomic_DNA"/>
</dbReference>
<dbReference type="PANTHER" id="PTHR33395">
    <property type="entry name" value="TRANSCRIPTASE, PUTATIVE-RELATED-RELATED"/>
    <property type="match status" value="1"/>
</dbReference>
<name>A0A814D1D4_9BILA</name>
<dbReference type="Pfam" id="PF03372">
    <property type="entry name" value="Exo_endo_phos"/>
    <property type="match status" value="1"/>
</dbReference>
<dbReference type="OrthoDB" id="6738932at2759"/>
<dbReference type="PANTHER" id="PTHR33395:SF22">
    <property type="entry name" value="REVERSE TRANSCRIPTASE DOMAIN-CONTAINING PROTEIN"/>
    <property type="match status" value="1"/>
</dbReference>
<protein>
    <recommendedName>
        <fullName evidence="2">Endonuclease/exonuclease/phosphatase domain-containing protein</fullName>
    </recommendedName>
</protein>
<reference evidence="3" key="1">
    <citation type="submission" date="2021-02" db="EMBL/GenBank/DDBJ databases">
        <authorList>
            <person name="Nowell W R."/>
        </authorList>
    </citation>
    <scope>NUCLEOTIDE SEQUENCE</scope>
    <source>
        <strain evidence="3">Ploen Becks lab</strain>
    </source>
</reference>
<feature type="compositionally biased region" description="Polar residues" evidence="1">
    <location>
        <begin position="1"/>
        <end position="10"/>
    </location>
</feature>
<dbReference type="GO" id="GO:0031012">
    <property type="term" value="C:extracellular matrix"/>
    <property type="evidence" value="ECO:0007669"/>
    <property type="project" value="TreeGrafter"/>
</dbReference>
<evidence type="ECO:0000256" key="1">
    <source>
        <dbReference type="SAM" id="MobiDB-lite"/>
    </source>
</evidence>
<dbReference type="GO" id="GO:0061343">
    <property type="term" value="P:cell adhesion involved in heart morphogenesis"/>
    <property type="evidence" value="ECO:0007669"/>
    <property type="project" value="TreeGrafter"/>
</dbReference>
<dbReference type="Proteomes" id="UP000663879">
    <property type="component" value="Unassembled WGS sequence"/>
</dbReference>
<dbReference type="GO" id="GO:0007508">
    <property type="term" value="P:larval heart development"/>
    <property type="evidence" value="ECO:0007669"/>
    <property type="project" value="TreeGrafter"/>
</dbReference>
<dbReference type="SUPFAM" id="SSF56219">
    <property type="entry name" value="DNase I-like"/>
    <property type="match status" value="1"/>
</dbReference>